<evidence type="ECO:0000256" key="1">
    <source>
        <dbReference type="ARBA" id="ARBA00022490"/>
    </source>
</evidence>
<comment type="subcellular location">
    <subcellularLocation>
        <location evidence="4">Cytoplasm</location>
    </subcellularLocation>
</comment>
<protein>
    <recommendedName>
        <fullName evidence="4">Probable chorismate pyruvate-lyase</fullName>
        <shortName evidence="4">CL</shortName>
        <shortName evidence="4">CPL</shortName>
        <ecNumber evidence="4">4.1.3.40</ecNumber>
    </recommendedName>
</protein>
<dbReference type="UniPathway" id="UPA00232"/>
<dbReference type="GO" id="GO:0042866">
    <property type="term" value="P:pyruvate biosynthetic process"/>
    <property type="evidence" value="ECO:0007669"/>
    <property type="project" value="UniProtKB-UniRule"/>
</dbReference>
<comment type="caution">
    <text evidence="4">Lacks conserved residue(s) required for the propagation of feature annotation.</text>
</comment>
<dbReference type="EC" id="4.1.3.40" evidence="4"/>
<comment type="function">
    <text evidence="4">Removes the pyruvyl group from chorismate, with concomitant aromatization of the ring, to provide 4-hydroxybenzoate (4HB) for the ubiquinone pathway.</text>
</comment>
<keyword evidence="6" id="KW-1185">Reference proteome</keyword>
<organism evidence="5 6">
    <name type="scientific">Marinomonas balearica</name>
    <dbReference type="NCBI Taxonomy" id="491947"/>
    <lineage>
        <taxon>Bacteria</taxon>
        <taxon>Pseudomonadati</taxon>
        <taxon>Pseudomonadota</taxon>
        <taxon>Gammaproteobacteria</taxon>
        <taxon>Oceanospirillales</taxon>
        <taxon>Oceanospirillaceae</taxon>
        <taxon>Marinomonas</taxon>
    </lineage>
</organism>
<proteinExistence type="inferred from homology"/>
<keyword evidence="2 4" id="KW-0831">Ubiquinone biosynthesis</keyword>
<dbReference type="HAMAP" id="MF_01632">
    <property type="entry name" value="UbiC"/>
    <property type="match status" value="1"/>
</dbReference>
<dbReference type="InterPro" id="IPR028978">
    <property type="entry name" value="Chorismate_lyase_/UTRA_dom_sf"/>
</dbReference>
<dbReference type="SUPFAM" id="SSF64288">
    <property type="entry name" value="Chorismate lyase-like"/>
    <property type="match status" value="1"/>
</dbReference>
<dbReference type="PANTHER" id="PTHR38683">
    <property type="entry name" value="CHORISMATE PYRUVATE-LYASE"/>
    <property type="match status" value="1"/>
</dbReference>
<dbReference type="GO" id="GO:0008813">
    <property type="term" value="F:chorismate lyase activity"/>
    <property type="evidence" value="ECO:0007669"/>
    <property type="project" value="UniProtKB-UniRule"/>
</dbReference>
<feature type="binding site" evidence="4">
    <location>
        <position position="170"/>
    </location>
    <ligand>
        <name>substrate</name>
    </ligand>
</feature>
<keyword evidence="4" id="KW-0670">Pyruvate</keyword>
<feature type="binding site" evidence="4">
    <location>
        <position position="120"/>
    </location>
    <ligand>
        <name>substrate</name>
    </ligand>
</feature>
<dbReference type="EMBL" id="SNXC01000012">
    <property type="protein sequence ID" value="TDO97509.1"/>
    <property type="molecule type" value="Genomic_DNA"/>
</dbReference>
<accession>A0A4R6MB96</accession>
<comment type="catalytic activity">
    <reaction evidence="4">
        <text>chorismate = 4-hydroxybenzoate + pyruvate</text>
        <dbReference type="Rhea" id="RHEA:16505"/>
        <dbReference type="ChEBI" id="CHEBI:15361"/>
        <dbReference type="ChEBI" id="CHEBI:17879"/>
        <dbReference type="ChEBI" id="CHEBI:29748"/>
        <dbReference type="EC" id="4.1.3.40"/>
    </reaction>
</comment>
<evidence type="ECO:0000256" key="4">
    <source>
        <dbReference type="HAMAP-Rule" id="MF_01632"/>
    </source>
</evidence>
<feature type="binding site" evidence="4">
    <location>
        <position position="82"/>
    </location>
    <ligand>
        <name>substrate</name>
    </ligand>
</feature>
<gene>
    <name evidence="4" type="primary">ubiC</name>
    <name evidence="5" type="ORF">DFP79_2330</name>
</gene>
<comment type="similarity">
    <text evidence="4">Belongs to the UbiC family.</text>
</comment>
<dbReference type="Pfam" id="PF04345">
    <property type="entry name" value="Chor_lyase"/>
    <property type="match status" value="1"/>
</dbReference>
<keyword evidence="3 4" id="KW-0456">Lyase</keyword>
<evidence type="ECO:0000256" key="2">
    <source>
        <dbReference type="ARBA" id="ARBA00022688"/>
    </source>
</evidence>
<comment type="pathway">
    <text evidence="4">Cofactor biosynthesis; ubiquinone biosynthesis.</text>
</comment>
<dbReference type="AlphaFoldDB" id="A0A4R6MB96"/>
<dbReference type="PANTHER" id="PTHR38683:SF1">
    <property type="entry name" value="CHORISMATE PYRUVATE-LYASE"/>
    <property type="match status" value="1"/>
</dbReference>
<dbReference type="Proteomes" id="UP000294656">
    <property type="component" value="Unassembled WGS sequence"/>
</dbReference>
<sequence length="184" mass="21190">MTLLNQNAARQFNYEWHQLSRENRQQIPNAILPWVSTSDSLTARLRHAGAFKVEVVSDYIGSPTLRERTRLGLRSREQARIRTVLLYCNQDVVIYGRSIIPLRSIRGHWRCLSKLGDKPLGGYLFKSKKLTRSPIEITQLPSGLMQNSDESLWARRSVFYGYGPGILVNEAFYPTIGQLRWGRL</sequence>
<evidence type="ECO:0000313" key="6">
    <source>
        <dbReference type="Proteomes" id="UP000294656"/>
    </source>
</evidence>
<dbReference type="RefSeq" id="WP_133504078.1">
    <property type="nucleotide sequence ID" value="NZ_SNXC01000012.1"/>
</dbReference>
<dbReference type="InterPro" id="IPR007440">
    <property type="entry name" value="Chorismate--pyruvate_lyase"/>
</dbReference>
<dbReference type="OrthoDB" id="9789493at2"/>
<evidence type="ECO:0000256" key="3">
    <source>
        <dbReference type="ARBA" id="ARBA00023239"/>
    </source>
</evidence>
<evidence type="ECO:0000313" key="5">
    <source>
        <dbReference type="EMBL" id="TDO97509.1"/>
    </source>
</evidence>
<reference evidence="5 6" key="1">
    <citation type="submission" date="2019-03" db="EMBL/GenBank/DDBJ databases">
        <title>Genomic Encyclopedia of Type Strains, Phase III (KMG-III): the genomes of soil and plant-associated and newly described type strains.</title>
        <authorList>
            <person name="Whitman W."/>
        </authorList>
    </citation>
    <scope>NUCLEOTIDE SEQUENCE [LARGE SCALE GENOMIC DNA]</scope>
    <source>
        <strain evidence="5 6">CECT 7378</strain>
    </source>
</reference>
<comment type="caution">
    <text evidence="5">The sequence shown here is derived from an EMBL/GenBank/DDBJ whole genome shotgun (WGS) entry which is preliminary data.</text>
</comment>
<dbReference type="GO" id="GO:0005829">
    <property type="term" value="C:cytosol"/>
    <property type="evidence" value="ECO:0007669"/>
    <property type="project" value="TreeGrafter"/>
</dbReference>
<dbReference type="GO" id="GO:0006744">
    <property type="term" value="P:ubiquinone biosynthetic process"/>
    <property type="evidence" value="ECO:0007669"/>
    <property type="project" value="UniProtKB-UniRule"/>
</dbReference>
<name>A0A4R6MB96_9GAMM</name>
<dbReference type="Gene3D" id="3.40.1410.10">
    <property type="entry name" value="Chorismate lyase-like"/>
    <property type="match status" value="1"/>
</dbReference>
<keyword evidence="1 4" id="KW-0963">Cytoplasm</keyword>